<gene>
    <name evidence="2" type="ORF">ERS852392_01592</name>
</gene>
<name>A0A174AK50_9FIRM</name>
<dbReference type="EMBL" id="CYYR01000009">
    <property type="protein sequence ID" value="CUN87836.1"/>
    <property type="molecule type" value="Genomic_DNA"/>
</dbReference>
<evidence type="ECO:0008006" key="4">
    <source>
        <dbReference type="Google" id="ProtNLM"/>
    </source>
</evidence>
<keyword evidence="1" id="KW-0472">Membrane</keyword>
<evidence type="ECO:0000256" key="1">
    <source>
        <dbReference type="SAM" id="Phobius"/>
    </source>
</evidence>
<accession>A0A174AK50</accession>
<keyword evidence="1" id="KW-1133">Transmembrane helix</keyword>
<feature type="transmembrane region" description="Helical" evidence="1">
    <location>
        <begin position="51"/>
        <end position="76"/>
    </location>
</feature>
<keyword evidence="1" id="KW-0812">Transmembrane</keyword>
<feature type="transmembrane region" description="Helical" evidence="1">
    <location>
        <begin position="21"/>
        <end position="39"/>
    </location>
</feature>
<feature type="transmembrane region" description="Helical" evidence="1">
    <location>
        <begin position="88"/>
        <end position="112"/>
    </location>
</feature>
<protein>
    <recommendedName>
        <fullName evidence="4">Membrane-spanning protein</fullName>
    </recommendedName>
</protein>
<evidence type="ECO:0000313" key="3">
    <source>
        <dbReference type="Proteomes" id="UP000095395"/>
    </source>
</evidence>
<dbReference type="AlphaFoldDB" id="A0A174AK50"/>
<sequence>MAESRIIKRNVLFWGKSGLQLTGIMLIFMVVYGFLFNMGSSSIFGDFWKTAYFYGGIISVLFALIGSISYVGAYLPMALSFGSGRREAVFGAQIFCIAYGVSSYIIMVLAGIMSSGKLDGKLDVLIAVLFIFMTAVGQLVSVAQMHFGIKGMIIGIVIVVLCMVGGFVTGIGFIDEIMVWINGMQTNVVWTLLAIGAIASIALYAVSVTVLFREMRYYEVKA</sequence>
<reference evidence="2 3" key="1">
    <citation type="submission" date="2015-09" db="EMBL/GenBank/DDBJ databases">
        <authorList>
            <consortium name="Pathogen Informatics"/>
        </authorList>
    </citation>
    <scope>NUCLEOTIDE SEQUENCE [LARGE SCALE GENOMIC DNA]</scope>
    <source>
        <strain evidence="2 3">2789STDY5608835</strain>
    </source>
</reference>
<feature type="transmembrane region" description="Helical" evidence="1">
    <location>
        <begin position="153"/>
        <end position="174"/>
    </location>
</feature>
<dbReference type="RefSeq" id="WP_055301972.1">
    <property type="nucleotide sequence ID" value="NZ_CYYR01000009.1"/>
</dbReference>
<feature type="transmembrane region" description="Helical" evidence="1">
    <location>
        <begin position="189"/>
        <end position="212"/>
    </location>
</feature>
<proteinExistence type="predicted"/>
<evidence type="ECO:0000313" key="2">
    <source>
        <dbReference type="EMBL" id="CUN87836.1"/>
    </source>
</evidence>
<organism evidence="2 3">
    <name type="scientific">Roseburia inulinivorans</name>
    <dbReference type="NCBI Taxonomy" id="360807"/>
    <lineage>
        <taxon>Bacteria</taxon>
        <taxon>Bacillati</taxon>
        <taxon>Bacillota</taxon>
        <taxon>Clostridia</taxon>
        <taxon>Lachnospirales</taxon>
        <taxon>Lachnospiraceae</taxon>
        <taxon>Roseburia</taxon>
    </lineage>
</organism>
<feature type="transmembrane region" description="Helical" evidence="1">
    <location>
        <begin position="124"/>
        <end position="141"/>
    </location>
</feature>
<dbReference type="Proteomes" id="UP000095395">
    <property type="component" value="Unassembled WGS sequence"/>
</dbReference>